<evidence type="ECO:0000256" key="5">
    <source>
        <dbReference type="ARBA" id="ARBA00022692"/>
    </source>
</evidence>
<comment type="subcellular location">
    <subcellularLocation>
        <location evidence="1">Endoplasmic reticulum membrane</location>
        <topology evidence="1">Single-pass type I membrane protein</topology>
    </subcellularLocation>
</comment>
<comment type="subunit">
    <text evidence="3">Component of the ER membrane protein complex (EMC).</text>
</comment>
<organism evidence="14 15">
    <name type="scientific">Chondrus crispus</name>
    <name type="common">Carrageen Irish moss</name>
    <name type="synonym">Polymorpha crispa</name>
    <dbReference type="NCBI Taxonomy" id="2769"/>
    <lineage>
        <taxon>Eukaryota</taxon>
        <taxon>Rhodophyta</taxon>
        <taxon>Florideophyceae</taxon>
        <taxon>Rhodymeniophycidae</taxon>
        <taxon>Gigartinales</taxon>
        <taxon>Gigartinaceae</taxon>
        <taxon>Chondrus</taxon>
    </lineage>
</organism>
<name>R7QDA6_CHOCR</name>
<evidence type="ECO:0000259" key="13">
    <source>
        <dbReference type="Pfam" id="PF07774"/>
    </source>
</evidence>
<keyword evidence="9 11" id="KW-0472">Membrane</keyword>
<keyword evidence="10" id="KW-0325">Glycoprotein</keyword>
<evidence type="ECO:0000256" key="6">
    <source>
        <dbReference type="ARBA" id="ARBA00022729"/>
    </source>
</evidence>
<proteinExistence type="inferred from homology"/>
<keyword evidence="7" id="KW-0256">Endoplasmic reticulum</keyword>
<dbReference type="InterPro" id="IPR011678">
    <property type="entry name" value="EMC1_C"/>
</dbReference>
<dbReference type="EMBL" id="HG001756">
    <property type="protein sequence ID" value="CDF36044.1"/>
    <property type="molecule type" value="Genomic_DNA"/>
</dbReference>
<keyword evidence="15" id="KW-1185">Reference proteome</keyword>
<evidence type="ECO:0000256" key="4">
    <source>
        <dbReference type="ARBA" id="ARBA00020824"/>
    </source>
</evidence>
<dbReference type="PhylomeDB" id="R7QDA6"/>
<evidence type="ECO:0000256" key="3">
    <source>
        <dbReference type="ARBA" id="ARBA00011276"/>
    </source>
</evidence>
<dbReference type="PANTHER" id="PTHR21573:SF0">
    <property type="entry name" value="ER MEMBRANE PROTEIN COMPLEX SUBUNIT 1"/>
    <property type="match status" value="1"/>
</dbReference>
<dbReference type="OrthoDB" id="5168at2759"/>
<dbReference type="STRING" id="2769.R7QDA6"/>
<evidence type="ECO:0000256" key="12">
    <source>
        <dbReference type="SAM" id="SignalP"/>
    </source>
</evidence>
<evidence type="ECO:0000256" key="7">
    <source>
        <dbReference type="ARBA" id="ARBA00022824"/>
    </source>
</evidence>
<dbReference type="GO" id="GO:0072546">
    <property type="term" value="C:EMC complex"/>
    <property type="evidence" value="ECO:0007669"/>
    <property type="project" value="InterPro"/>
</dbReference>
<feature type="transmembrane region" description="Helical" evidence="11">
    <location>
        <begin position="681"/>
        <end position="701"/>
    </location>
</feature>
<dbReference type="AlphaFoldDB" id="R7QDA6"/>
<evidence type="ECO:0000256" key="9">
    <source>
        <dbReference type="ARBA" id="ARBA00023136"/>
    </source>
</evidence>
<keyword evidence="5 11" id="KW-0812">Transmembrane</keyword>
<evidence type="ECO:0000256" key="2">
    <source>
        <dbReference type="ARBA" id="ARBA00007904"/>
    </source>
</evidence>
<dbReference type="InterPro" id="IPR026895">
    <property type="entry name" value="EMC1"/>
</dbReference>
<dbReference type="PANTHER" id="PTHR21573">
    <property type="entry name" value="ER MEMBRANE PROTEIN COMPLEX SUBUNIT 1"/>
    <property type="match status" value="1"/>
</dbReference>
<dbReference type="GeneID" id="17323583"/>
<feature type="domain" description="ER membrane protein complex subunit 1 C-terminal" evidence="13">
    <location>
        <begin position="456"/>
        <end position="713"/>
    </location>
</feature>
<dbReference type="GO" id="GO:0034975">
    <property type="term" value="P:protein folding in endoplasmic reticulum"/>
    <property type="evidence" value="ECO:0007669"/>
    <property type="project" value="TreeGrafter"/>
</dbReference>
<evidence type="ECO:0000256" key="10">
    <source>
        <dbReference type="ARBA" id="ARBA00023180"/>
    </source>
</evidence>
<keyword evidence="6 12" id="KW-0732">Signal</keyword>
<feature type="signal peptide" evidence="12">
    <location>
        <begin position="1"/>
        <end position="18"/>
    </location>
</feature>
<dbReference type="KEGG" id="ccp:CHC_T00004460001"/>
<dbReference type="Proteomes" id="UP000012073">
    <property type="component" value="Unassembled WGS sequence"/>
</dbReference>
<reference evidence="15" key="1">
    <citation type="journal article" date="2013" name="Proc. Natl. Acad. Sci. U.S.A.">
        <title>Genome structure and metabolic features in the red seaweed Chondrus crispus shed light on evolution of the Archaeplastida.</title>
        <authorList>
            <person name="Collen J."/>
            <person name="Porcel B."/>
            <person name="Carre W."/>
            <person name="Ball S.G."/>
            <person name="Chaparro C."/>
            <person name="Tonon T."/>
            <person name="Barbeyron T."/>
            <person name="Michel G."/>
            <person name="Noel B."/>
            <person name="Valentin K."/>
            <person name="Elias M."/>
            <person name="Artiguenave F."/>
            <person name="Arun A."/>
            <person name="Aury J.M."/>
            <person name="Barbosa-Neto J.F."/>
            <person name="Bothwell J.H."/>
            <person name="Bouget F.Y."/>
            <person name="Brillet L."/>
            <person name="Cabello-Hurtado F."/>
            <person name="Capella-Gutierrez S."/>
            <person name="Charrier B."/>
            <person name="Cladiere L."/>
            <person name="Cock J.M."/>
            <person name="Coelho S.M."/>
            <person name="Colleoni C."/>
            <person name="Czjzek M."/>
            <person name="Da Silva C."/>
            <person name="Delage L."/>
            <person name="Denoeud F."/>
            <person name="Deschamps P."/>
            <person name="Dittami S.M."/>
            <person name="Gabaldon T."/>
            <person name="Gachon C.M."/>
            <person name="Groisillier A."/>
            <person name="Herve C."/>
            <person name="Jabbari K."/>
            <person name="Katinka M."/>
            <person name="Kloareg B."/>
            <person name="Kowalczyk N."/>
            <person name="Labadie K."/>
            <person name="Leblanc C."/>
            <person name="Lopez P.J."/>
            <person name="McLachlan D.H."/>
            <person name="Meslet-Cladiere L."/>
            <person name="Moustafa A."/>
            <person name="Nehr Z."/>
            <person name="Nyvall Collen P."/>
            <person name="Panaud O."/>
            <person name="Partensky F."/>
            <person name="Poulain J."/>
            <person name="Rensing S.A."/>
            <person name="Rousvoal S."/>
            <person name="Samson G."/>
            <person name="Symeonidi A."/>
            <person name="Weissenbach J."/>
            <person name="Zambounis A."/>
            <person name="Wincker P."/>
            <person name="Boyen C."/>
        </authorList>
    </citation>
    <scope>NUCLEOTIDE SEQUENCE [LARGE SCALE GENOMIC DNA]</scope>
    <source>
        <strain evidence="15">cv. Stackhouse</strain>
    </source>
</reference>
<gene>
    <name evidence="14" type="ORF">CHC_T00004460001</name>
</gene>
<protein>
    <recommendedName>
        <fullName evidence="4">ER membrane protein complex subunit 1</fullName>
    </recommendedName>
</protein>
<accession>R7QDA6</accession>
<dbReference type="RefSeq" id="XP_005715863.1">
    <property type="nucleotide sequence ID" value="XM_005715806.1"/>
</dbReference>
<sequence length="713" mass="78254">MRFFIYLCFALILPIACGSTWRRTGIGRVVHAFSHESGIIVVSELGIIAHLNGDDGSIKWRSAPPPHGVRLLSVDIAPKTSRGTLVLFTASDEKVTAYVIGETKPLWQRHACNLRSCNEPSGLVDMCDGRTLSIDIATGEVKSLTEGQQGACSSKETNAWTSEDAVWSADTHISMELGQVRSFTDGRLTLSRGNKVIWLREEGLSHIAESALYTPENGNSRSSVLVARSEFGVVYGLDAGSSGQVLWKCSLENKCRLVTGHSDLAVVVCGNDATSVRAFRVQNGDLVLQETIEGFVAVQVLIERTRCRDKDQVYVRMLSSEGEEITSSSSSGRSVSERTQDRGWLSLDATRSEVRGLRNGVKTWRVVVPTDSTIVKVEAGKPFHPASSRIRAPAIRVTGDRRVLFRHVDQEVVLVLSENKKESLVHAMLVDAKAGSLLETITHPEAGDPVCTTRGESWFVYTFWNNVMLEQEIHVIDMYEPDEEVTRVHHALHEAANSTLGSRVTGALKLLKKDEVVQCPATLIEESEQGQCMSQNAQTQSDAPKRPIILRSSMLIAKRITGLDVTETTLGLIEPSIAITLEASQVVLVSRILLDARRPKNPSKFSSSEYLIPYRPLLNLRSASPEAKYVSFGEAVLGLKHVAIAPVNGRESLCQFALVGTDILYTQEHPVGSFDVLSEDFSYASVLGMLFTLGGALFYTTTLKKKARLSKSW</sequence>
<dbReference type="Gramene" id="CDF36044">
    <property type="protein sequence ID" value="CDF36044"/>
    <property type="gene ID" value="CHC_T00004460001"/>
</dbReference>
<evidence type="ECO:0000313" key="14">
    <source>
        <dbReference type="EMBL" id="CDF36044.1"/>
    </source>
</evidence>
<dbReference type="SUPFAM" id="SSF50998">
    <property type="entry name" value="Quinoprotein alcohol dehydrogenase-like"/>
    <property type="match status" value="1"/>
</dbReference>
<comment type="similarity">
    <text evidence="2">Belongs to the EMC1 family.</text>
</comment>
<evidence type="ECO:0000256" key="11">
    <source>
        <dbReference type="SAM" id="Phobius"/>
    </source>
</evidence>
<evidence type="ECO:0000313" key="15">
    <source>
        <dbReference type="Proteomes" id="UP000012073"/>
    </source>
</evidence>
<evidence type="ECO:0000256" key="8">
    <source>
        <dbReference type="ARBA" id="ARBA00022989"/>
    </source>
</evidence>
<keyword evidence="8 11" id="KW-1133">Transmembrane helix</keyword>
<dbReference type="InterPro" id="IPR011047">
    <property type="entry name" value="Quinoprotein_ADH-like_sf"/>
</dbReference>
<dbReference type="Pfam" id="PF07774">
    <property type="entry name" value="EMC1_C"/>
    <property type="match status" value="1"/>
</dbReference>
<feature type="chain" id="PRO_5004442791" description="ER membrane protein complex subunit 1" evidence="12">
    <location>
        <begin position="19"/>
        <end position="713"/>
    </location>
</feature>
<evidence type="ECO:0000256" key="1">
    <source>
        <dbReference type="ARBA" id="ARBA00004115"/>
    </source>
</evidence>